<feature type="transmembrane region" description="Helical" evidence="2">
    <location>
        <begin position="213"/>
        <end position="235"/>
    </location>
</feature>
<organism evidence="3 4">
    <name type="scientific">Encephalitozoon intestinalis (strain ATCC 50506)</name>
    <name type="common">Microsporidian parasite</name>
    <name type="synonym">Septata intestinalis</name>
    <dbReference type="NCBI Taxonomy" id="876142"/>
    <lineage>
        <taxon>Eukaryota</taxon>
        <taxon>Fungi</taxon>
        <taxon>Fungi incertae sedis</taxon>
        <taxon>Microsporidia</taxon>
        <taxon>Unikaryonidae</taxon>
        <taxon>Encephalitozoon</taxon>
    </lineage>
</organism>
<name>E0SA26_ENCIT</name>
<sequence length="441" mass="49479">MSWTIKLYQYFGLKSFTPFLSFMVPYLVEQKGFHNRELHNNFSPLFFMSSIVVSLFSFLIIELLGNKMSLFVDTFIEILVYLIFMFMPFKNTFLTKTVYVLHGATTSFGVVMKSILNSTAEEKEDKKVILSTAINIKTSVGVISSWIGQDIIMCGGNHFVNISISLLGLSLALLTVLLLPATSPSKKEEKFIDYMWNPMDAWKKIKDTYKSHVVLVSLLSSSASILYICLSFYSAGIFLEKRKNGMENSIKVNKMLFFVAKPVRLVSYALIKIFSNFDNSISYHSNPVKPVIIHGYIEGCSKILSSFAGLQISRFVPENRCVSLAFLTSITTVAFTYLLGASNSMPYSYLFYILASLSSSLCKTVSNIGLQSVCEGSGYKFVLGFNLFVSSIIHISITHYSKAYNLSVKSKLMSYFYVNTLFITAAFAMYLLSRGSTTIDG</sequence>
<keyword evidence="2" id="KW-0812">Transmembrane</keyword>
<feature type="transmembrane region" description="Helical" evidence="2">
    <location>
        <begin position="346"/>
        <end position="366"/>
    </location>
</feature>
<evidence type="ECO:0000256" key="1">
    <source>
        <dbReference type="ARBA" id="ARBA00005773"/>
    </source>
</evidence>
<evidence type="ECO:0000256" key="2">
    <source>
        <dbReference type="SAM" id="Phobius"/>
    </source>
</evidence>
<accession>E0SA26</accession>
<dbReference type="InterPro" id="IPR036259">
    <property type="entry name" value="MFS_trans_sf"/>
</dbReference>
<gene>
    <name evidence="3" type="ORF">Eint_111490</name>
</gene>
<dbReference type="Gene3D" id="1.20.1250.20">
    <property type="entry name" value="MFS general substrate transporter like domains"/>
    <property type="match status" value="1"/>
</dbReference>
<dbReference type="InterPro" id="IPR002666">
    <property type="entry name" value="Folate_carrier"/>
</dbReference>
<dbReference type="RefSeq" id="XP_003074008.1">
    <property type="nucleotide sequence ID" value="XM_003073962.1"/>
</dbReference>
<dbReference type="KEGG" id="ein:Eint_111490"/>
<feature type="transmembrane region" description="Helical" evidence="2">
    <location>
        <begin position="99"/>
        <end position="116"/>
    </location>
</feature>
<keyword evidence="2" id="KW-0472">Membrane</keyword>
<dbReference type="SUPFAM" id="SSF103473">
    <property type="entry name" value="MFS general substrate transporter"/>
    <property type="match status" value="1"/>
</dbReference>
<dbReference type="GO" id="GO:0005886">
    <property type="term" value="C:plasma membrane"/>
    <property type="evidence" value="ECO:0007669"/>
    <property type="project" value="TreeGrafter"/>
</dbReference>
<dbReference type="EMBL" id="CP001952">
    <property type="protein sequence ID" value="ADM12648.1"/>
    <property type="molecule type" value="Genomic_DNA"/>
</dbReference>
<dbReference type="VEuPathDB" id="MicrosporidiaDB:Eint_111490"/>
<feature type="transmembrane region" description="Helical" evidence="2">
    <location>
        <begin position="378"/>
        <end position="400"/>
    </location>
</feature>
<keyword evidence="2" id="KW-1133">Transmembrane helix</keyword>
<evidence type="ECO:0000313" key="3">
    <source>
        <dbReference type="EMBL" id="ADM12648.1"/>
    </source>
</evidence>
<proteinExistence type="inferred from homology"/>
<dbReference type="AlphaFoldDB" id="E0SA26"/>
<evidence type="ECO:0000313" key="4">
    <source>
        <dbReference type="Proteomes" id="UP000002313"/>
    </source>
</evidence>
<comment type="similarity">
    <text evidence="1">Belongs to the reduced folate carrier (RFC) transporter (TC 2.A.48) family.</text>
</comment>
<feature type="transmembrane region" description="Helical" evidence="2">
    <location>
        <begin position="412"/>
        <end position="432"/>
    </location>
</feature>
<dbReference type="GO" id="GO:0090482">
    <property type="term" value="F:vitamin transmembrane transporter activity"/>
    <property type="evidence" value="ECO:0007669"/>
    <property type="project" value="InterPro"/>
</dbReference>
<evidence type="ECO:0008006" key="5">
    <source>
        <dbReference type="Google" id="ProtNLM"/>
    </source>
</evidence>
<feature type="transmembrane region" description="Helical" evidence="2">
    <location>
        <begin position="159"/>
        <end position="181"/>
    </location>
</feature>
<dbReference type="PANTHER" id="PTHR10686">
    <property type="entry name" value="FOLATE TRANSPORTER"/>
    <property type="match status" value="1"/>
</dbReference>
<dbReference type="PANTHER" id="PTHR10686:SF18">
    <property type="entry name" value="IP11787P-RELATED"/>
    <property type="match status" value="1"/>
</dbReference>
<dbReference type="OrthoDB" id="2191737at2759"/>
<dbReference type="GeneID" id="9699717"/>
<feature type="transmembrane region" description="Helical" evidence="2">
    <location>
        <begin position="7"/>
        <end position="27"/>
    </location>
</feature>
<feature type="transmembrane region" description="Helical" evidence="2">
    <location>
        <begin position="42"/>
        <end position="61"/>
    </location>
</feature>
<feature type="transmembrane region" description="Helical" evidence="2">
    <location>
        <begin position="68"/>
        <end position="87"/>
    </location>
</feature>
<protein>
    <recommendedName>
        <fullName evidence="5">Folate transporter</fullName>
    </recommendedName>
</protein>
<reference evidence="3 4" key="1">
    <citation type="journal article" date="2010" name="Nat. Commun.">
        <title>The complete sequence of the smallest known nuclear genome from the microsporidian Encephalitozoon intestinalis.</title>
        <authorList>
            <person name="Corradi N."/>
            <person name="Pombert J.-F."/>
            <person name="Farinelli L."/>
            <person name="Didier E.S."/>
            <person name="Keeling P.J."/>
        </authorList>
    </citation>
    <scope>NUCLEOTIDE SEQUENCE [LARGE SCALE GENOMIC DNA]</scope>
    <source>
        <strain evidence="3 4">ATCC 50506</strain>
    </source>
</reference>
<keyword evidence="4" id="KW-1185">Reference proteome</keyword>
<feature type="transmembrane region" description="Helical" evidence="2">
    <location>
        <begin position="321"/>
        <end position="340"/>
    </location>
</feature>
<dbReference type="HOGENOM" id="CLU_051363_0_0_1"/>
<reference evidence="3 4" key="2">
    <citation type="journal article" date="2012" name="Proc. Natl. Acad. Sci. U.S.A.">
        <title>Gain and loss of multiple functionally related, horizontally transferred genes in the reduced genomes of two microsporidian parasites.</title>
        <authorList>
            <person name="Pombert J.-F."/>
            <person name="Selman M."/>
            <person name="Burki F."/>
            <person name="Bardell F.T."/>
            <person name="Farinelli L."/>
            <person name="Solter L.F."/>
            <person name="Whitman D.W."/>
            <person name="Weiss L.M."/>
            <person name="Corradi N."/>
            <person name="Keeling P.J."/>
        </authorList>
    </citation>
    <scope>NUCLEOTIDE SEQUENCE [LARGE SCALE GENOMIC DNA]</scope>
    <source>
        <strain evidence="3 4">ATCC 50506</strain>
    </source>
</reference>
<dbReference type="Proteomes" id="UP000002313">
    <property type="component" value="Chromosome XI"/>
</dbReference>